<sequence>MPPVLEPLGPVHAAYRDTQKDAPYETSAVSDCSVNPSNHTLDNHGIGNVHQEHWNLPTAALYEHAVHRGEGHIVHLGPLCVRTGKHTGRAAGDKYFVREPTSEKNIAWGDVNQEMSEEAFNWLHRKCIAYLQNRTVYVMDVLAGHDPKTQMPVRIVTETAWHALFARTMFVRPTDEALKTHVPKFTVIHCPGLKADPAHDGTKSSTFISLHMGKGLAVIGGTHYAGEMKKCIFTVMNYYLPLKGIMTMHAAANVGDDDRTAIFFGLSGTGKTTLSADESRKLIGDDEHIWSDEGVANIEGGCYAKVIRLSAQAEPTIWHTTRQFGTVLENVIMHPVTRTLDLSDNSITENTRAAYPLQFVPNRQASGCGGHPANVIMLTCDAFGVLPPISRLTPAQAEYWFLLGYTAKVAGTELGVTKPTATFSACFGLPFMPLHPTVYAKLLREKMEKHNVSVWLLNTGWSGGPYGVGERFSIKHTRSMLAAALDDKLQDVPLKKHETFNLNMPTSCPGVPEDVLDPRNTWSDAAAYEKQANELAALCVEGFKPFVDAVTPDVLETAPRA</sequence>
<dbReference type="InterPro" id="IPR001272">
    <property type="entry name" value="PEP_carboxykinase_ATP"/>
</dbReference>
<dbReference type="NCBIfam" id="NF006820">
    <property type="entry name" value="PRK09344.1-2"/>
    <property type="match status" value="1"/>
</dbReference>
<dbReference type="InterPro" id="IPR015994">
    <property type="entry name" value="PEPCK_ATP_CS"/>
</dbReference>
<dbReference type="InParanoid" id="F2U4L5"/>
<dbReference type="GO" id="GO:0004612">
    <property type="term" value="F:phosphoenolpyruvate carboxykinase (ATP) activity"/>
    <property type="evidence" value="ECO:0007669"/>
    <property type="project" value="UniProtKB-EC"/>
</dbReference>
<dbReference type="UniPathway" id="UPA00138"/>
<dbReference type="SUPFAM" id="SSF68923">
    <property type="entry name" value="PEP carboxykinase N-terminal domain"/>
    <property type="match status" value="1"/>
</dbReference>
<organism evidence="11">
    <name type="scientific">Salpingoeca rosetta (strain ATCC 50818 / BSB-021)</name>
    <dbReference type="NCBI Taxonomy" id="946362"/>
    <lineage>
        <taxon>Eukaryota</taxon>
        <taxon>Choanoflagellata</taxon>
        <taxon>Craspedida</taxon>
        <taxon>Salpingoecidae</taxon>
        <taxon>Salpingoeca</taxon>
    </lineage>
</organism>
<evidence type="ECO:0000256" key="1">
    <source>
        <dbReference type="ARBA" id="ARBA00004742"/>
    </source>
</evidence>
<dbReference type="KEGG" id="sre:PTSG_03233"/>
<dbReference type="Gene3D" id="3.90.228.20">
    <property type="match status" value="1"/>
</dbReference>
<dbReference type="EC" id="4.1.1.49" evidence="3"/>
<evidence type="ECO:0000256" key="4">
    <source>
        <dbReference type="ARBA" id="ARBA00022432"/>
    </source>
</evidence>
<dbReference type="NCBIfam" id="NF006821">
    <property type="entry name" value="PRK09344.1-3"/>
    <property type="match status" value="1"/>
</dbReference>
<evidence type="ECO:0000256" key="3">
    <source>
        <dbReference type="ARBA" id="ARBA00012363"/>
    </source>
</evidence>
<comment type="catalytic activity">
    <reaction evidence="9">
        <text>oxaloacetate + ATP = phosphoenolpyruvate + ADP + CO2</text>
        <dbReference type="Rhea" id="RHEA:18617"/>
        <dbReference type="ChEBI" id="CHEBI:16452"/>
        <dbReference type="ChEBI" id="CHEBI:16526"/>
        <dbReference type="ChEBI" id="CHEBI:30616"/>
        <dbReference type="ChEBI" id="CHEBI:58702"/>
        <dbReference type="ChEBI" id="CHEBI:456216"/>
        <dbReference type="EC" id="4.1.1.49"/>
    </reaction>
</comment>
<keyword evidence="4" id="KW-0312">Gluconeogenesis</keyword>
<reference evidence="10" key="1">
    <citation type="submission" date="2009-08" db="EMBL/GenBank/DDBJ databases">
        <title>Annotation of Salpingoeca rosetta.</title>
        <authorList>
            <consortium name="The Broad Institute Genome Sequencing Platform"/>
            <person name="Russ C."/>
            <person name="Cuomo C."/>
            <person name="Burger G."/>
            <person name="Gray M.W."/>
            <person name="Holland P.W.H."/>
            <person name="King N."/>
            <person name="Lang F.B.F."/>
            <person name="Roger A.J."/>
            <person name="Ruiz-Trillo I."/>
            <person name="Young S.K."/>
            <person name="Zeng Q."/>
            <person name="Gargeya S."/>
            <person name="Alvarado L."/>
            <person name="Berlin A."/>
            <person name="Chapman S.B."/>
            <person name="Chen Z."/>
            <person name="Freedman E."/>
            <person name="Gellesch M."/>
            <person name="Goldberg J."/>
            <person name="Griggs A."/>
            <person name="Gujja S."/>
            <person name="Heilman E."/>
            <person name="Heiman D."/>
            <person name="Howarth C."/>
            <person name="Mehta T."/>
            <person name="Neiman D."/>
            <person name="Pearson M."/>
            <person name="Roberts A."/>
            <person name="Saif S."/>
            <person name="Shea T."/>
            <person name="Shenoy N."/>
            <person name="Sisk P."/>
            <person name="Stolte C."/>
            <person name="Sykes S."/>
            <person name="White J."/>
            <person name="Yandava C."/>
            <person name="Haas B."/>
            <person name="Nusbaum C."/>
            <person name="Birren B."/>
        </authorList>
    </citation>
    <scope>NUCLEOTIDE SEQUENCE [LARGE SCALE GENOMIC DNA]</scope>
    <source>
        <strain evidence="10">ATCC 50818</strain>
    </source>
</reference>
<dbReference type="InterPro" id="IPR013035">
    <property type="entry name" value="PEP_carboxykinase_C"/>
</dbReference>
<dbReference type="PROSITE" id="PS00532">
    <property type="entry name" value="PEPCK_ATP"/>
    <property type="match status" value="1"/>
</dbReference>
<keyword evidence="6" id="KW-0210">Decarboxylase</keyword>
<dbReference type="GO" id="GO:0005829">
    <property type="term" value="C:cytosol"/>
    <property type="evidence" value="ECO:0007669"/>
    <property type="project" value="TreeGrafter"/>
</dbReference>
<evidence type="ECO:0000256" key="2">
    <source>
        <dbReference type="ARBA" id="ARBA00006052"/>
    </source>
</evidence>
<comment type="similarity">
    <text evidence="2">Belongs to the phosphoenolpyruvate carboxykinase (ATP) family.</text>
</comment>
<dbReference type="OMA" id="MRYAGEM"/>
<evidence type="ECO:0000256" key="6">
    <source>
        <dbReference type="ARBA" id="ARBA00022793"/>
    </source>
</evidence>
<dbReference type="NCBIfam" id="TIGR00224">
    <property type="entry name" value="pckA"/>
    <property type="match status" value="1"/>
</dbReference>
<dbReference type="OrthoDB" id="184182at2759"/>
<dbReference type="PIRSF" id="PIRSF006294">
    <property type="entry name" value="PEP_crbxkin"/>
    <property type="match status" value="1"/>
</dbReference>
<evidence type="ECO:0000256" key="5">
    <source>
        <dbReference type="ARBA" id="ARBA00022741"/>
    </source>
</evidence>
<dbReference type="RefSeq" id="XP_004995817.1">
    <property type="nucleotide sequence ID" value="XM_004995760.1"/>
</dbReference>
<dbReference type="InterPro" id="IPR008210">
    <property type="entry name" value="PEP_carboxykinase_N"/>
</dbReference>
<evidence type="ECO:0000256" key="7">
    <source>
        <dbReference type="ARBA" id="ARBA00022840"/>
    </source>
</evidence>
<dbReference type="eggNOG" id="ENOG502QQI5">
    <property type="taxonomic scope" value="Eukaryota"/>
</dbReference>
<dbReference type="Pfam" id="PF01293">
    <property type="entry name" value="PEPCK_ATP"/>
    <property type="match status" value="1"/>
</dbReference>
<name>F2U4L5_SALR5</name>
<evidence type="ECO:0000313" key="11">
    <source>
        <dbReference type="Proteomes" id="UP000007799"/>
    </source>
</evidence>
<comment type="pathway">
    <text evidence="1">Carbohydrate biosynthesis; gluconeogenesis.</text>
</comment>
<dbReference type="AlphaFoldDB" id="F2U4L5"/>
<keyword evidence="10" id="KW-0418">Kinase</keyword>
<dbReference type="GO" id="GO:0016301">
    <property type="term" value="F:kinase activity"/>
    <property type="evidence" value="ECO:0007669"/>
    <property type="project" value="UniProtKB-KW"/>
</dbReference>
<dbReference type="STRING" id="946362.F2U4L5"/>
<dbReference type="HAMAP" id="MF_00453">
    <property type="entry name" value="PEPCK_ATP"/>
    <property type="match status" value="1"/>
</dbReference>
<dbReference type="Gene3D" id="3.40.449.10">
    <property type="entry name" value="Phosphoenolpyruvate Carboxykinase, domain 1"/>
    <property type="match status" value="1"/>
</dbReference>
<keyword evidence="11" id="KW-1185">Reference proteome</keyword>
<dbReference type="GeneID" id="16076404"/>
<dbReference type="Proteomes" id="UP000007799">
    <property type="component" value="Unassembled WGS sequence"/>
</dbReference>
<dbReference type="PANTHER" id="PTHR30031:SF0">
    <property type="entry name" value="PHOSPHOENOLPYRUVATE CARBOXYKINASE (ATP)"/>
    <property type="match status" value="1"/>
</dbReference>
<accession>F2U4L5</accession>
<dbReference type="GO" id="GO:0005524">
    <property type="term" value="F:ATP binding"/>
    <property type="evidence" value="ECO:0007669"/>
    <property type="project" value="UniProtKB-KW"/>
</dbReference>
<dbReference type="SUPFAM" id="SSF53795">
    <property type="entry name" value="PEP carboxykinase-like"/>
    <property type="match status" value="1"/>
</dbReference>
<keyword evidence="5" id="KW-0547">Nucleotide-binding</keyword>
<gene>
    <name evidence="10" type="ORF">PTSG_03233</name>
</gene>
<keyword evidence="7" id="KW-0067">ATP-binding</keyword>
<keyword evidence="8" id="KW-0456">Lyase</keyword>
<dbReference type="PANTHER" id="PTHR30031">
    <property type="entry name" value="PHOSPHOENOLPYRUVATE CARBOXYKINASE ATP"/>
    <property type="match status" value="1"/>
</dbReference>
<proteinExistence type="inferred from homology"/>
<dbReference type="Gene3D" id="2.170.8.10">
    <property type="entry name" value="Phosphoenolpyruvate Carboxykinase, domain 2"/>
    <property type="match status" value="1"/>
</dbReference>
<protein>
    <recommendedName>
        <fullName evidence="3">phosphoenolpyruvate carboxykinase (ATP)</fullName>
        <ecNumber evidence="3">4.1.1.49</ecNumber>
    </recommendedName>
</protein>
<keyword evidence="10" id="KW-0808">Transferase</keyword>
<keyword evidence="10" id="KW-0670">Pyruvate</keyword>
<evidence type="ECO:0000256" key="8">
    <source>
        <dbReference type="ARBA" id="ARBA00023239"/>
    </source>
</evidence>
<evidence type="ECO:0000313" key="10">
    <source>
        <dbReference type="EMBL" id="EGD82581.1"/>
    </source>
</evidence>
<dbReference type="CDD" id="cd00484">
    <property type="entry name" value="PEPCK_ATP"/>
    <property type="match status" value="1"/>
</dbReference>
<evidence type="ECO:0000256" key="9">
    <source>
        <dbReference type="ARBA" id="ARBA00047371"/>
    </source>
</evidence>
<dbReference type="GO" id="GO:0006094">
    <property type="term" value="P:gluconeogenesis"/>
    <property type="evidence" value="ECO:0007669"/>
    <property type="project" value="UniProtKB-UniPathway"/>
</dbReference>
<dbReference type="EMBL" id="GL832961">
    <property type="protein sequence ID" value="EGD82581.1"/>
    <property type="molecule type" value="Genomic_DNA"/>
</dbReference>